<proteinExistence type="predicted"/>
<dbReference type="EMBL" id="JAUKUA010000002">
    <property type="protein sequence ID" value="KAK0725134.1"/>
    <property type="molecule type" value="Genomic_DNA"/>
</dbReference>
<name>A0AA40E239_9PEZI</name>
<reference evidence="2" key="1">
    <citation type="submission" date="2023-06" db="EMBL/GenBank/DDBJ databases">
        <title>Genome-scale phylogeny and comparative genomics of the fungal order Sordariales.</title>
        <authorList>
            <consortium name="Lawrence Berkeley National Laboratory"/>
            <person name="Hensen N."/>
            <person name="Bonometti L."/>
            <person name="Westerberg I."/>
            <person name="Brannstrom I.O."/>
            <person name="Guillou S."/>
            <person name="Cros-Aarteil S."/>
            <person name="Calhoun S."/>
            <person name="Haridas S."/>
            <person name="Kuo A."/>
            <person name="Mondo S."/>
            <person name="Pangilinan J."/>
            <person name="Riley R."/>
            <person name="Labutti K."/>
            <person name="Andreopoulos B."/>
            <person name="Lipzen A."/>
            <person name="Chen C."/>
            <person name="Yanf M."/>
            <person name="Daum C."/>
            <person name="Ng V."/>
            <person name="Clum A."/>
            <person name="Steindorff A."/>
            <person name="Ohm R."/>
            <person name="Martin F."/>
            <person name="Silar P."/>
            <person name="Natvig D."/>
            <person name="Lalanne C."/>
            <person name="Gautier V."/>
            <person name="Ament-Velasquez S.L."/>
            <person name="Kruys A."/>
            <person name="Hutchinson M.I."/>
            <person name="Powell A.J."/>
            <person name="Barry K."/>
            <person name="Miller A.N."/>
            <person name="Grigoriev I.V."/>
            <person name="Debuchy R."/>
            <person name="Gladieux P."/>
            <person name="Thoren M.H."/>
            <person name="Johannesson H."/>
        </authorList>
    </citation>
    <scope>NUCLEOTIDE SEQUENCE</scope>
    <source>
        <strain evidence="2">SMH4607-1</strain>
    </source>
</reference>
<comment type="caution">
    <text evidence="2">The sequence shown here is derived from an EMBL/GenBank/DDBJ whole genome shotgun (WGS) entry which is preliminary data.</text>
</comment>
<sequence>MIAGRWSELLVEGREDFLGERGLHNFQFSARRLVPAYGCSDKNADISSTSARYRTTWLSPYLGIPVLSNSPLELFNLLHVRTEHHPSTWAVFDFQHAALARRYEVLNTYFHPKALAITPRDFGQLVDWSKWELHGRQTLGFNGGIYTLAAMESVHSSSSAALPVTSSSERFLNQYSSQTGTSDTTPSTPPPLTWLQLIENGFSSLSDPNPPRVTVGSREQE</sequence>
<evidence type="ECO:0000313" key="2">
    <source>
        <dbReference type="EMBL" id="KAK0725134.1"/>
    </source>
</evidence>
<organism evidence="2 3">
    <name type="scientific">Lasiosphaeris hirsuta</name>
    <dbReference type="NCBI Taxonomy" id="260670"/>
    <lineage>
        <taxon>Eukaryota</taxon>
        <taxon>Fungi</taxon>
        <taxon>Dikarya</taxon>
        <taxon>Ascomycota</taxon>
        <taxon>Pezizomycotina</taxon>
        <taxon>Sordariomycetes</taxon>
        <taxon>Sordariomycetidae</taxon>
        <taxon>Sordariales</taxon>
        <taxon>Lasiosphaeriaceae</taxon>
        <taxon>Lasiosphaeris</taxon>
    </lineage>
</organism>
<accession>A0AA40E239</accession>
<feature type="region of interest" description="Disordered" evidence="1">
    <location>
        <begin position="201"/>
        <end position="221"/>
    </location>
</feature>
<dbReference type="Proteomes" id="UP001172102">
    <property type="component" value="Unassembled WGS sequence"/>
</dbReference>
<protein>
    <submittedName>
        <fullName evidence="2">Uncharacterized protein</fullName>
    </submittedName>
</protein>
<gene>
    <name evidence="2" type="ORF">B0H67DRAFT_121994</name>
</gene>
<keyword evidence="3" id="KW-1185">Reference proteome</keyword>
<evidence type="ECO:0000256" key="1">
    <source>
        <dbReference type="SAM" id="MobiDB-lite"/>
    </source>
</evidence>
<dbReference type="AlphaFoldDB" id="A0AA40E239"/>
<evidence type="ECO:0000313" key="3">
    <source>
        <dbReference type="Proteomes" id="UP001172102"/>
    </source>
</evidence>